<dbReference type="RefSeq" id="WP_078761235.1">
    <property type="nucleotide sequence ID" value="NZ_FUWS01000004.1"/>
</dbReference>
<name>A0A1T4PNN3_9ACTN</name>
<dbReference type="InterPro" id="IPR036291">
    <property type="entry name" value="NAD(P)-bd_dom_sf"/>
</dbReference>
<gene>
    <name evidence="2" type="ORF">SAMN02745673_01901</name>
</gene>
<dbReference type="PANTHER" id="PTHR43245">
    <property type="entry name" value="BIFUNCTIONAL POLYMYXIN RESISTANCE PROTEIN ARNA"/>
    <property type="match status" value="1"/>
</dbReference>
<dbReference type="STRING" id="1122192.SAMN02745673_01901"/>
<proteinExistence type="predicted"/>
<reference evidence="2 3" key="1">
    <citation type="submission" date="2017-02" db="EMBL/GenBank/DDBJ databases">
        <authorList>
            <person name="Peterson S.W."/>
        </authorList>
    </citation>
    <scope>NUCLEOTIDE SEQUENCE [LARGE SCALE GENOMIC DNA]</scope>
    <source>
        <strain evidence="2 3">DSM 45154</strain>
    </source>
</reference>
<dbReference type="InterPro" id="IPR001509">
    <property type="entry name" value="Epimerase_deHydtase"/>
</dbReference>
<dbReference type="SUPFAM" id="SSF51735">
    <property type="entry name" value="NAD(P)-binding Rossmann-fold domains"/>
    <property type="match status" value="1"/>
</dbReference>
<evidence type="ECO:0000313" key="2">
    <source>
        <dbReference type="EMBL" id="SJZ92941.1"/>
    </source>
</evidence>
<dbReference type="PANTHER" id="PTHR43245:SF13">
    <property type="entry name" value="UDP-D-APIOSE_UDP-D-XYLOSE SYNTHASE 2"/>
    <property type="match status" value="1"/>
</dbReference>
<keyword evidence="3" id="KW-1185">Reference proteome</keyword>
<evidence type="ECO:0000259" key="1">
    <source>
        <dbReference type="Pfam" id="PF01370"/>
    </source>
</evidence>
<protein>
    <submittedName>
        <fullName evidence="2">Nucleoside-diphosphate-sugar epimerase</fullName>
    </submittedName>
</protein>
<evidence type="ECO:0000313" key="3">
    <source>
        <dbReference type="Proteomes" id="UP000190637"/>
    </source>
</evidence>
<sequence length="334" mass="36214">MRVLILGGTDFLGPAVVEEALARGHEVTVFHRGRQAPPPGVEVLRGDRTVEGGLTALSTGGWDVAVDTWSGAPSAVRDTARLLSDRVGHYVYVSSRSVHPFPPPAGAAEDAPVVDSSPDAGEVDYAHAKRGGELAVERFFGERALSARAGLILGPRENVGRLPWWLSRIARGGRVPTPGPRDLGVQYVDVRDLAAWLLEAAGRGLGGAYNLVGPPDHTTIGELLETCVQVTGAQARLCWLEPQDVLDSGVEPWTQLPIWMPPGKFHDGMHRGDVSRALAEGLRCRPVAETVADTWAWLRDLDGPVPQRSDRPRVGLDARAEERLLRRWEERQSS</sequence>
<dbReference type="Proteomes" id="UP000190637">
    <property type="component" value="Unassembled WGS sequence"/>
</dbReference>
<dbReference type="InterPro" id="IPR050177">
    <property type="entry name" value="Lipid_A_modif_metabolic_enz"/>
</dbReference>
<dbReference type="Gene3D" id="3.40.50.720">
    <property type="entry name" value="NAD(P)-binding Rossmann-like Domain"/>
    <property type="match status" value="1"/>
</dbReference>
<accession>A0A1T4PNN3</accession>
<feature type="domain" description="NAD-dependent epimerase/dehydratase" evidence="1">
    <location>
        <begin position="86"/>
        <end position="210"/>
    </location>
</feature>
<dbReference type="EMBL" id="FUWS01000004">
    <property type="protein sequence ID" value="SJZ92941.1"/>
    <property type="molecule type" value="Genomic_DNA"/>
</dbReference>
<organism evidence="2 3">
    <name type="scientific">Marinactinospora thermotolerans DSM 45154</name>
    <dbReference type="NCBI Taxonomy" id="1122192"/>
    <lineage>
        <taxon>Bacteria</taxon>
        <taxon>Bacillati</taxon>
        <taxon>Actinomycetota</taxon>
        <taxon>Actinomycetes</taxon>
        <taxon>Streptosporangiales</taxon>
        <taxon>Nocardiopsidaceae</taxon>
        <taxon>Marinactinospora</taxon>
    </lineage>
</organism>
<dbReference type="OrthoDB" id="7941246at2"/>
<dbReference type="AlphaFoldDB" id="A0A1T4PNN3"/>
<dbReference type="Pfam" id="PF01370">
    <property type="entry name" value="Epimerase"/>
    <property type="match status" value="1"/>
</dbReference>